<sequence length="121" mass="13465">MPQCFETDFDYEIINDGTDLLIDIEFLTPNQSPDFTLRVDGVEKIQNGNKSVYNYVMKTDKELNGKVVKLFGNIADTSNNTNEITLTVVVKGGVAPEQKDFKTTVSAGETVEIDIIIRPFA</sequence>
<dbReference type="EMBL" id="JAACJS010000002">
    <property type="protein sequence ID" value="NCI48391.1"/>
    <property type="molecule type" value="Genomic_DNA"/>
</dbReference>
<keyword evidence="2" id="KW-1185">Reference proteome</keyword>
<dbReference type="RefSeq" id="WP_161816722.1">
    <property type="nucleotide sequence ID" value="NZ_JAACJS010000002.1"/>
</dbReference>
<name>A0ABW9ZMU1_9BACT</name>
<protein>
    <submittedName>
        <fullName evidence="1">Uncharacterized protein</fullName>
    </submittedName>
</protein>
<evidence type="ECO:0000313" key="2">
    <source>
        <dbReference type="Proteomes" id="UP000753802"/>
    </source>
</evidence>
<gene>
    <name evidence="1" type="ORF">GWC95_00560</name>
</gene>
<organism evidence="1 2">
    <name type="scientific">Sediminibacterium roseum</name>
    <dbReference type="NCBI Taxonomy" id="1978412"/>
    <lineage>
        <taxon>Bacteria</taxon>
        <taxon>Pseudomonadati</taxon>
        <taxon>Bacteroidota</taxon>
        <taxon>Chitinophagia</taxon>
        <taxon>Chitinophagales</taxon>
        <taxon>Chitinophagaceae</taxon>
        <taxon>Sediminibacterium</taxon>
    </lineage>
</organism>
<dbReference type="Proteomes" id="UP000753802">
    <property type="component" value="Unassembled WGS sequence"/>
</dbReference>
<evidence type="ECO:0000313" key="1">
    <source>
        <dbReference type="EMBL" id="NCI48391.1"/>
    </source>
</evidence>
<accession>A0ABW9ZMU1</accession>
<proteinExistence type="predicted"/>
<reference evidence="1 2" key="1">
    <citation type="submission" date="2020-01" db="EMBL/GenBank/DDBJ databases">
        <title>Genome analysis.</title>
        <authorList>
            <person name="Wu S."/>
            <person name="Wang G."/>
        </authorList>
    </citation>
    <scope>NUCLEOTIDE SEQUENCE [LARGE SCALE GENOMIC DNA]</scope>
    <source>
        <strain evidence="1 2">SYL130</strain>
    </source>
</reference>
<comment type="caution">
    <text evidence="1">The sequence shown here is derived from an EMBL/GenBank/DDBJ whole genome shotgun (WGS) entry which is preliminary data.</text>
</comment>